<accession>A0A6S6TRB7</accession>
<keyword evidence="1" id="KW-0472">Membrane</keyword>
<feature type="transmembrane region" description="Helical" evidence="1">
    <location>
        <begin position="12"/>
        <end position="32"/>
    </location>
</feature>
<proteinExistence type="predicted"/>
<name>A0A6S6TRB7_9GAMM</name>
<sequence length="45" mass="5245">MMDILFTQVGFWSAFTILFIFGFMGYFVWKVYKLSGEAPKDHTSS</sequence>
<reference evidence="2" key="1">
    <citation type="submission" date="2020-01" db="EMBL/GenBank/DDBJ databases">
        <authorList>
            <person name="Meier V. D."/>
            <person name="Meier V D."/>
        </authorList>
    </citation>
    <scope>NUCLEOTIDE SEQUENCE</scope>
    <source>
        <strain evidence="2">HLG_WM_MAG_07</strain>
    </source>
</reference>
<evidence type="ECO:0000313" key="2">
    <source>
        <dbReference type="EMBL" id="CAA6819190.1"/>
    </source>
</evidence>
<protein>
    <recommendedName>
        <fullName evidence="3">DUF3149 domain-containing protein</fullName>
    </recommendedName>
</protein>
<dbReference type="AlphaFoldDB" id="A0A6S6TRB7"/>
<organism evidence="2">
    <name type="scientific">uncultured Thiotrichaceae bacterium</name>
    <dbReference type="NCBI Taxonomy" id="298394"/>
    <lineage>
        <taxon>Bacteria</taxon>
        <taxon>Pseudomonadati</taxon>
        <taxon>Pseudomonadota</taxon>
        <taxon>Gammaproteobacteria</taxon>
        <taxon>Thiotrichales</taxon>
        <taxon>Thiotrichaceae</taxon>
        <taxon>environmental samples</taxon>
    </lineage>
</organism>
<keyword evidence="1" id="KW-0812">Transmembrane</keyword>
<evidence type="ECO:0008006" key="3">
    <source>
        <dbReference type="Google" id="ProtNLM"/>
    </source>
</evidence>
<gene>
    <name evidence="2" type="ORF">HELGO_WM18634</name>
</gene>
<dbReference type="EMBL" id="CACVAY010000091">
    <property type="protein sequence ID" value="CAA6819190.1"/>
    <property type="molecule type" value="Genomic_DNA"/>
</dbReference>
<evidence type="ECO:0000256" key="1">
    <source>
        <dbReference type="SAM" id="Phobius"/>
    </source>
</evidence>
<keyword evidence="1" id="KW-1133">Transmembrane helix</keyword>